<dbReference type="InterPro" id="IPR036852">
    <property type="entry name" value="Peptidase_S8/S53_dom_sf"/>
</dbReference>
<protein>
    <submittedName>
        <fullName evidence="9">Subtilisin-like protease SBT4.15</fullName>
    </submittedName>
</protein>
<dbReference type="PANTHER" id="PTHR48222:SF4">
    <property type="entry name" value="PROTEINASE INHIBITOR, PROPEPTIDE"/>
    <property type="match status" value="1"/>
</dbReference>
<dbReference type="FunFam" id="3.30.70.80:FF:000002">
    <property type="entry name" value="Subtilisin-like protease SBT5.3"/>
    <property type="match status" value="1"/>
</dbReference>
<gene>
    <name evidence="9" type="primary">LOC110412410</name>
</gene>
<dbReference type="GO" id="GO:0006508">
    <property type="term" value="P:proteolysis"/>
    <property type="evidence" value="ECO:0007669"/>
    <property type="project" value="UniProtKB-KW"/>
</dbReference>
<keyword evidence="4" id="KW-0378">Hydrolase</keyword>
<dbReference type="Proteomes" id="UP000504621">
    <property type="component" value="Unplaced"/>
</dbReference>
<dbReference type="RefSeq" id="XP_021278614.1">
    <property type="nucleotide sequence ID" value="XM_021422939.1"/>
</dbReference>
<accession>A0A6J0ZW50</accession>
<comment type="similarity">
    <text evidence="1">Belongs to the peptidase S8 family.</text>
</comment>
<proteinExistence type="inferred from homology"/>
<organism evidence="8 9">
    <name type="scientific">Herrania umbratica</name>
    <dbReference type="NCBI Taxonomy" id="108875"/>
    <lineage>
        <taxon>Eukaryota</taxon>
        <taxon>Viridiplantae</taxon>
        <taxon>Streptophyta</taxon>
        <taxon>Embryophyta</taxon>
        <taxon>Tracheophyta</taxon>
        <taxon>Spermatophyta</taxon>
        <taxon>Magnoliopsida</taxon>
        <taxon>eudicotyledons</taxon>
        <taxon>Gunneridae</taxon>
        <taxon>Pentapetalae</taxon>
        <taxon>rosids</taxon>
        <taxon>malvids</taxon>
        <taxon>Malvales</taxon>
        <taxon>Malvaceae</taxon>
        <taxon>Byttnerioideae</taxon>
        <taxon>Herrania</taxon>
    </lineage>
</organism>
<dbReference type="InterPro" id="IPR037045">
    <property type="entry name" value="S8pro/Inhibitor_I9_sf"/>
</dbReference>
<evidence type="ECO:0000313" key="9">
    <source>
        <dbReference type="RefSeq" id="XP_021278614.1"/>
    </source>
</evidence>
<keyword evidence="8" id="KW-1185">Reference proteome</keyword>
<evidence type="ECO:0000256" key="3">
    <source>
        <dbReference type="ARBA" id="ARBA00022729"/>
    </source>
</evidence>
<evidence type="ECO:0000256" key="5">
    <source>
        <dbReference type="ARBA" id="ARBA00022825"/>
    </source>
</evidence>
<dbReference type="InterPro" id="IPR010259">
    <property type="entry name" value="S8pro/Inhibitor_I9"/>
</dbReference>
<dbReference type="Pfam" id="PF05922">
    <property type="entry name" value="Inhibitor_I9"/>
    <property type="match status" value="1"/>
</dbReference>
<dbReference type="GeneID" id="110412410"/>
<sequence>MNIFVLRRKTDQDYCLKPFCSIRQFNVFLTVSSLHQTDKVKAYFLIGTLAELRFFNLSTLLLVSSGHVADDGERKAYIVYMGNALKSKSLAVEHHHGLLSEVTQDEEVARQSIIHSYGKSFNGFAAYLTPDEAARLRENENVVSVFPNSQMLRGFPGIYIDAPSFDDKGFGPPPSKWKGVCQTGGNFTGCNK</sequence>
<evidence type="ECO:0000256" key="4">
    <source>
        <dbReference type="ARBA" id="ARBA00022801"/>
    </source>
</evidence>
<dbReference type="Gene3D" id="3.40.50.200">
    <property type="entry name" value="Peptidase S8/S53 domain"/>
    <property type="match status" value="1"/>
</dbReference>
<dbReference type="PANTHER" id="PTHR48222">
    <property type="entry name" value="PROTEINASE INHIBITOR, PROPEPTIDE"/>
    <property type="match status" value="1"/>
</dbReference>
<feature type="domain" description="Inhibitor I9" evidence="7">
    <location>
        <begin position="77"/>
        <end position="150"/>
    </location>
</feature>
<dbReference type="AlphaFoldDB" id="A0A6J0ZW50"/>
<evidence type="ECO:0000256" key="6">
    <source>
        <dbReference type="ARBA" id="ARBA00023180"/>
    </source>
</evidence>
<name>A0A6J0ZW50_9ROSI</name>
<reference evidence="9" key="1">
    <citation type="submission" date="2025-08" db="UniProtKB">
        <authorList>
            <consortium name="RefSeq"/>
        </authorList>
    </citation>
    <scope>IDENTIFICATION</scope>
    <source>
        <tissue evidence="9">Leaf</tissue>
    </source>
</reference>
<evidence type="ECO:0000259" key="7">
    <source>
        <dbReference type="Pfam" id="PF05922"/>
    </source>
</evidence>
<keyword evidence="5" id="KW-0720">Serine protease</keyword>
<keyword evidence="3" id="KW-0732">Signal</keyword>
<dbReference type="Gene3D" id="3.30.70.80">
    <property type="entry name" value="Peptidase S8 propeptide/proteinase inhibitor I9"/>
    <property type="match status" value="1"/>
</dbReference>
<evidence type="ECO:0000256" key="1">
    <source>
        <dbReference type="ARBA" id="ARBA00011073"/>
    </source>
</evidence>
<dbReference type="SUPFAM" id="SSF54897">
    <property type="entry name" value="Protease propeptides/inhibitors"/>
    <property type="match status" value="1"/>
</dbReference>
<evidence type="ECO:0000313" key="8">
    <source>
        <dbReference type="Proteomes" id="UP000504621"/>
    </source>
</evidence>
<dbReference type="OrthoDB" id="2014869at2759"/>
<dbReference type="GO" id="GO:0004252">
    <property type="term" value="F:serine-type endopeptidase activity"/>
    <property type="evidence" value="ECO:0007669"/>
    <property type="project" value="InterPro"/>
</dbReference>
<keyword evidence="2" id="KW-0645">Protease</keyword>
<evidence type="ECO:0000256" key="2">
    <source>
        <dbReference type="ARBA" id="ARBA00022670"/>
    </source>
</evidence>
<keyword evidence="6" id="KW-0325">Glycoprotein</keyword>